<reference evidence="2 3" key="1">
    <citation type="submission" date="2016-10" db="EMBL/GenBank/DDBJ databases">
        <authorList>
            <person name="de Groot N.N."/>
        </authorList>
    </citation>
    <scope>NUCLEOTIDE SEQUENCE [LARGE SCALE GENOMIC DNA]</scope>
    <source>
        <strain evidence="2 3">CGMCC 1.9113</strain>
    </source>
</reference>
<keyword evidence="3" id="KW-1185">Reference proteome</keyword>
<dbReference type="AlphaFoldDB" id="A0A1I5Q000"/>
<sequence length="545" mass="56886">MAPHTLRPMAARRKGQQYRPDTMAAVGLATMAALLLAPPVFGDTPPRDGLSAYLAARAADAQGQGGAALADYRAALDAAPANPAVAIRAYREALAGGDLALARRAAAVLTRAGVAPMDAALFPLADAARADDLAAATTATAALATDRLALLVPSLRGWLARGRGEDGAAAIVAGTDPAGRRLATETRVLLLLADGRLDDGLAAVRALGTGATATRVAAAELLIGADKSAEARRLLGSDAFSLAAARAGATARPDLAWGVSRLLLRVADDLDGEDTSATAVALARAALVADPGFQRARLLLADQLGRGDDPARASAELDAVPSQGPLGAIVAARRVELLARQDRVPAALALARTLADAPDARPLDRARYADLLFGDGRPADALPWYARVLKSDGARDNWAAWLRYGGALDEAGRWRDAEKALRRALALAPDEPSVLNYLGYTLVDRGEDVAAGTAMLERAHRLAPDDSAIADSLGWAYFRRGDLGRALSLVEGAAVELPADAEVNDHLGDLYWALGRRFEARYAWRAALLTAEPRDRVAINAKLAR</sequence>
<evidence type="ECO:0000313" key="3">
    <source>
        <dbReference type="Proteomes" id="UP000199586"/>
    </source>
</evidence>
<keyword evidence="1" id="KW-0802">TPR repeat</keyword>
<evidence type="ECO:0000256" key="1">
    <source>
        <dbReference type="PROSITE-ProRule" id="PRU00339"/>
    </source>
</evidence>
<gene>
    <name evidence="2" type="ORF">SAMN04488241_101346</name>
</gene>
<accession>A0A1I5Q000</accession>
<dbReference type="SMART" id="SM00028">
    <property type="entry name" value="TPR"/>
    <property type="match status" value="2"/>
</dbReference>
<dbReference type="EMBL" id="FOXP01000001">
    <property type="protein sequence ID" value="SFP39350.1"/>
    <property type="molecule type" value="Genomic_DNA"/>
</dbReference>
<evidence type="ECO:0000313" key="2">
    <source>
        <dbReference type="EMBL" id="SFP39350.1"/>
    </source>
</evidence>
<dbReference type="PROSITE" id="PS50005">
    <property type="entry name" value="TPR"/>
    <property type="match status" value="1"/>
</dbReference>
<name>A0A1I5Q000_9SPHN</name>
<organism evidence="2 3">
    <name type="scientific">Sphingomonas rubra</name>
    <dbReference type="NCBI Taxonomy" id="634430"/>
    <lineage>
        <taxon>Bacteria</taxon>
        <taxon>Pseudomonadati</taxon>
        <taxon>Pseudomonadota</taxon>
        <taxon>Alphaproteobacteria</taxon>
        <taxon>Sphingomonadales</taxon>
        <taxon>Sphingomonadaceae</taxon>
        <taxon>Sphingomonas</taxon>
    </lineage>
</organism>
<dbReference type="Pfam" id="PF14559">
    <property type="entry name" value="TPR_19"/>
    <property type="match status" value="1"/>
</dbReference>
<proteinExistence type="predicted"/>
<feature type="repeat" description="TPR" evidence="1">
    <location>
        <begin position="398"/>
        <end position="431"/>
    </location>
</feature>
<dbReference type="InterPro" id="IPR019734">
    <property type="entry name" value="TPR_rpt"/>
</dbReference>
<dbReference type="SUPFAM" id="SSF48452">
    <property type="entry name" value="TPR-like"/>
    <property type="match status" value="1"/>
</dbReference>
<dbReference type="STRING" id="634430.SAMN04488241_101346"/>
<protein>
    <submittedName>
        <fullName evidence="2">Flp pilus assembly protein TadD, contains TPR repeats</fullName>
    </submittedName>
</protein>
<dbReference type="Gene3D" id="1.25.40.10">
    <property type="entry name" value="Tetratricopeptide repeat domain"/>
    <property type="match status" value="3"/>
</dbReference>
<dbReference type="InterPro" id="IPR011990">
    <property type="entry name" value="TPR-like_helical_dom_sf"/>
</dbReference>
<dbReference type="Proteomes" id="UP000199586">
    <property type="component" value="Unassembled WGS sequence"/>
</dbReference>